<comment type="similarity">
    <text evidence="2 13">Belongs to the isocitrate and isopropylmalate dehydrogenases family.</text>
</comment>
<dbReference type="SUPFAM" id="SSF53659">
    <property type="entry name" value="Isocitrate/Isopropylmalate dehydrogenase-like"/>
    <property type="match status" value="1"/>
</dbReference>
<dbReference type="Pfam" id="PF00180">
    <property type="entry name" value="Iso_dh"/>
    <property type="match status" value="1"/>
</dbReference>
<evidence type="ECO:0000256" key="13">
    <source>
        <dbReference type="RuleBase" id="RU004443"/>
    </source>
</evidence>
<dbReference type="EC" id="1.1.1.85" evidence="4 14"/>
<name>A0A9P4IB17_9PEZI</name>
<comment type="cofactor">
    <cofactor evidence="14">
        <name>Mg(2+)</name>
        <dbReference type="ChEBI" id="CHEBI:18420"/>
    </cofactor>
    <cofactor evidence="14">
        <name>Mn(2+)</name>
        <dbReference type="ChEBI" id="CHEBI:29035"/>
    </cofactor>
    <text evidence="14">Binds 1 Mg(2+) or Mn(2+) ion per subunit.</text>
</comment>
<evidence type="ECO:0000259" key="15">
    <source>
        <dbReference type="SMART" id="SM01329"/>
    </source>
</evidence>
<keyword evidence="11" id="KW-0464">Manganese</keyword>
<protein>
    <recommendedName>
        <fullName evidence="4 14">3-isopropylmalate dehydrogenase</fullName>
        <ecNumber evidence="4 14">1.1.1.85</ecNumber>
    </recommendedName>
</protein>
<dbReference type="PANTHER" id="PTHR42979:SF4">
    <property type="entry name" value="3-ISOPROPYLMALATE DEHYDROGENASE"/>
    <property type="match status" value="1"/>
</dbReference>
<dbReference type="EMBL" id="ML978130">
    <property type="protein sequence ID" value="KAF2096098.1"/>
    <property type="molecule type" value="Genomic_DNA"/>
</dbReference>
<dbReference type="PANTHER" id="PTHR42979">
    <property type="entry name" value="3-ISOPROPYLMALATE DEHYDROGENASE"/>
    <property type="match status" value="1"/>
</dbReference>
<evidence type="ECO:0000256" key="14">
    <source>
        <dbReference type="RuleBase" id="RU004445"/>
    </source>
</evidence>
<evidence type="ECO:0000256" key="10">
    <source>
        <dbReference type="ARBA" id="ARBA00023027"/>
    </source>
</evidence>
<dbReference type="GO" id="GO:0009098">
    <property type="term" value="P:L-leucine biosynthetic process"/>
    <property type="evidence" value="ECO:0007669"/>
    <property type="project" value="UniProtKB-KW"/>
</dbReference>
<comment type="pathway">
    <text evidence="14">Amino-acid biosynthesis; L-leucine biosynthesis; L-leucine from 3-methyl-2-oxobutanoate: step 3/4.</text>
</comment>
<comment type="cofactor">
    <cofactor evidence="1">
        <name>Mn(2+)</name>
        <dbReference type="ChEBI" id="CHEBI:29035"/>
    </cofactor>
</comment>
<dbReference type="GO" id="GO:0005829">
    <property type="term" value="C:cytosol"/>
    <property type="evidence" value="ECO:0007669"/>
    <property type="project" value="TreeGrafter"/>
</dbReference>
<keyword evidence="17" id="KW-1185">Reference proteome</keyword>
<keyword evidence="9 13" id="KW-0560">Oxidoreductase</keyword>
<keyword evidence="6" id="KW-0028">Amino-acid biosynthesis</keyword>
<keyword evidence="10 14" id="KW-0520">NAD</keyword>
<evidence type="ECO:0000256" key="9">
    <source>
        <dbReference type="ARBA" id="ARBA00023002"/>
    </source>
</evidence>
<comment type="catalytic activity">
    <reaction evidence="14">
        <text>(2R,3S)-3-isopropylmalate + NAD(+) = 4-methyl-2-oxopentanoate + CO2 + NADH</text>
        <dbReference type="Rhea" id="RHEA:32271"/>
        <dbReference type="ChEBI" id="CHEBI:16526"/>
        <dbReference type="ChEBI" id="CHEBI:17865"/>
        <dbReference type="ChEBI" id="CHEBI:35121"/>
        <dbReference type="ChEBI" id="CHEBI:57540"/>
        <dbReference type="ChEBI" id="CHEBI:57945"/>
        <dbReference type="EC" id="1.1.1.85"/>
    </reaction>
</comment>
<keyword evidence="12 14" id="KW-0100">Branched-chain amino acid biosynthesis</keyword>
<dbReference type="AlphaFoldDB" id="A0A9P4IB17"/>
<dbReference type="InterPro" id="IPR024084">
    <property type="entry name" value="IsoPropMal-DH-like_dom"/>
</dbReference>
<accession>A0A9P4IB17</accession>
<dbReference type="GO" id="GO:0051287">
    <property type="term" value="F:NAD binding"/>
    <property type="evidence" value="ECO:0007669"/>
    <property type="project" value="InterPro"/>
</dbReference>
<reference evidence="16" key="1">
    <citation type="journal article" date="2020" name="Stud. Mycol.">
        <title>101 Dothideomycetes genomes: a test case for predicting lifestyles and emergence of pathogens.</title>
        <authorList>
            <person name="Haridas S."/>
            <person name="Albert R."/>
            <person name="Binder M."/>
            <person name="Bloem J."/>
            <person name="Labutti K."/>
            <person name="Salamov A."/>
            <person name="Andreopoulos B."/>
            <person name="Baker S."/>
            <person name="Barry K."/>
            <person name="Bills G."/>
            <person name="Bluhm B."/>
            <person name="Cannon C."/>
            <person name="Castanera R."/>
            <person name="Culley D."/>
            <person name="Daum C."/>
            <person name="Ezra D."/>
            <person name="Gonzalez J."/>
            <person name="Henrissat B."/>
            <person name="Kuo A."/>
            <person name="Liang C."/>
            <person name="Lipzen A."/>
            <person name="Lutzoni F."/>
            <person name="Magnuson J."/>
            <person name="Mondo S."/>
            <person name="Nolan M."/>
            <person name="Ohm R."/>
            <person name="Pangilinan J."/>
            <person name="Park H.-J."/>
            <person name="Ramirez L."/>
            <person name="Alfaro M."/>
            <person name="Sun H."/>
            <person name="Tritt A."/>
            <person name="Yoshinaga Y."/>
            <person name="Zwiers L.-H."/>
            <person name="Turgeon B."/>
            <person name="Goodwin S."/>
            <person name="Spatafora J."/>
            <person name="Crous P."/>
            <person name="Grigoriev I."/>
        </authorList>
    </citation>
    <scope>NUCLEOTIDE SEQUENCE</scope>
    <source>
        <strain evidence="16">CBS 133067</strain>
    </source>
</reference>
<evidence type="ECO:0000313" key="17">
    <source>
        <dbReference type="Proteomes" id="UP000799772"/>
    </source>
</evidence>
<evidence type="ECO:0000256" key="4">
    <source>
        <dbReference type="ARBA" id="ARBA00013101"/>
    </source>
</evidence>
<evidence type="ECO:0000256" key="5">
    <source>
        <dbReference type="ARBA" id="ARBA00022430"/>
    </source>
</evidence>
<dbReference type="GO" id="GO:0003862">
    <property type="term" value="F:3-isopropylmalate dehydrogenase activity"/>
    <property type="evidence" value="ECO:0007669"/>
    <property type="project" value="UniProtKB-EC"/>
</dbReference>
<dbReference type="NCBIfam" id="TIGR00169">
    <property type="entry name" value="leuB"/>
    <property type="match status" value="1"/>
</dbReference>
<evidence type="ECO:0000256" key="6">
    <source>
        <dbReference type="ARBA" id="ARBA00022605"/>
    </source>
</evidence>
<feature type="domain" description="Isopropylmalate dehydrogenase-like" evidence="15">
    <location>
        <begin position="4"/>
        <end position="359"/>
    </location>
</feature>
<dbReference type="OrthoDB" id="419183at2759"/>
<evidence type="ECO:0000256" key="8">
    <source>
        <dbReference type="ARBA" id="ARBA00022842"/>
    </source>
</evidence>
<proteinExistence type="inferred from homology"/>
<gene>
    <name evidence="16" type="ORF">NA57DRAFT_78870</name>
</gene>
<evidence type="ECO:0000256" key="12">
    <source>
        <dbReference type="ARBA" id="ARBA00023304"/>
    </source>
</evidence>
<evidence type="ECO:0000256" key="1">
    <source>
        <dbReference type="ARBA" id="ARBA00001936"/>
    </source>
</evidence>
<sequence>MSKKVLVLPGDHVGPEVMEQALRVLDVVQEATGTKFELKHDLCGGCSIDKHGKSVTDEVVKLSTDWADAIFFGSAGGPEWGHSWPNPELGLLTLRKATAAFANLRPCTFVSKSLTHLSPLKTEIVEGVDFMLVRENCGGAYFGPKLEDNDSAQDTWLYTRPEVERCAHIAAALALQHDPPLQVTSSDKANVLASGRLWRRVVSEVFEKHYPQLTLKHQLADSLAMIMIKNPRAFNGVIVTDNTFGDLLSDEAGGLTGTLGVLPSASLCDIPAKDKPVKGIYEPIHGSAPDISGKGIVNPAAQILSLAMMLRFSFVMYKEADAIEAAVAKVIDDKSKGGLEIRTGDIGGKAGTKEMGDAICSVLKEMLGGSSNGAAH</sequence>
<evidence type="ECO:0000256" key="11">
    <source>
        <dbReference type="ARBA" id="ARBA00023211"/>
    </source>
</evidence>
<comment type="subunit">
    <text evidence="3 14">Homodimer.</text>
</comment>
<dbReference type="Gene3D" id="3.40.718.10">
    <property type="entry name" value="Isopropylmalate Dehydrogenase"/>
    <property type="match status" value="1"/>
</dbReference>
<dbReference type="GO" id="GO:0000287">
    <property type="term" value="F:magnesium ion binding"/>
    <property type="evidence" value="ECO:0007669"/>
    <property type="project" value="InterPro"/>
</dbReference>
<dbReference type="InterPro" id="IPR004429">
    <property type="entry name" value="Isopropylmalate_DH"/>
</dbReference>
<evidence type="ECO:0000256" key="3">
    <source>
        <dbReference type="ARBA" id="ARBA00011738"/>
    </source>
</evidence>
<comment type="function">
    <text evidence="14">Catalyzes the oxidation of 3-carboxy-2-hydroxy-4-methylpentanoate (3-isopropylmalate) to 3-carboxy-4-methyl-2-oxopentanoate. The product decarboxylates to 4-methyl-2 oxopentanoate.</text>
</comment>
<comment type="caution">
    <text evidence="16">The sequence shown here is derived from an EMBL/GenBank/DDBJ whole genome shotgun (WGS) entry which is preliminary data.</text>
</comment>
<evidence type="ECO:0000256" key="7">
    <source>
        <dbReference type="ARBA" id="ARBA00022723"/>
    </source>
</evidence>
<dbReference type="FunFam" id="3.40.718.10:FF:000006">
    <property type="entry name" value="3-isopropylmalate dehydrogenase"/>
    <property type="match status" value="1"/>
</dbReference>
<keyword evidence="5 14" id="KW-0432">Leucine biosynthesis</keyword>
<organism evidence="16 17">
    <name type="scientific">Rhizodiscina lignyota</name>
    <dbReference type="NCBI Taxonomy" id="1504668"/>
    <lineage>
        <taxon>Eukaryota</taxon>
        <taxon>Fungi</taxon>
        <taxon>Dikarya</taxon>
        <taxon>Ascomycota</taxon>
        <taxon>Pezizomycotina</taxon>
        <taxon>Dothideomycetes</taxon>
        <taxon>Pleosporomycetidae</taxon>
        <taxon>Aulographales</taxon>
        <taxon>Rhizodiscinaceae</taxon>
        <taxon>Rhizodiscina</taxon>
    </lineage>
</organism>
<dbReference type="InterPro" id="IPR019818">
    <property type="entry name" value="IsoCit/isopropylmalate_DH_CS"/>
</dbReference>
<evidence type="ECO:0000256" key="2">
    <source>
        <dbReference type="ARBA" id="ARBA00007769"/>
    </source>
</evidence>
<keyword evidence="8" id="KW-0460">Magnesium</keyword>
<dbReference type="Proteomes" id="UP000799772">
    <property type="component" value="Unassembled WGS sequence"/>
</dbReference>
<dbReference type="SMART" id="SM01329">
    <property type="entry name" value="Iso_dh"/>
    <property type="match status" value="1"/>
</dbReference>
<keyword evidence="7 14" id="KW-0479">Metal-binding</keyword>
<dbReference type="PROSITE" id="PS00470">
    <property type="entry name" value="IDH_IMDH"/>
    <property type="match status" value="1"/>
</dbReference>
<evidence type="ECO:0000313" key="16">
    <source>
        <dbReference type="EMBL" id="KAF2096098.1"/>
    </source>
</evidence>